<reference evidence="2 3" key="1">
    <citation type="submission" date="2024-08" db="EMBL/GenBank/DDBJ databases">
        <authorList>
            <person name="Cucini C."/>
            <person name="Frati F."/>
        </authorList>
    </citation>
    <scope>NUCLEOTIDE SEQUENCE [LARGE SCALE GENOMIC DNA]</scope>
</reference>
<feature type="transmembrane region" description="Helical" evidence="1">
    <location>
        <begin position="304"/>
        <end position="324"/>
    </location>
</feature>
<proteinExistence type="predicted"/>
<keyword evidence="1" id="KW-1133">Transmembrane helix</keyword>
<accession>A0ABP1QQK0</accession>
<keyword evidence="1" id="KW-0472">Membrane</keyword>
<feature type="transmembrane region" description="Helical" evidence="1">
    <location>
        <begin position="43"/>
        <end position="65"/>
    </location>
</feature>
<evidence type="ECO:0008006" key="4">
    <source>
        <dbReference type="Google" id="ProtNLM"/>
    </source>
</evidence>
<keyword evidence="1" id="KW-0812">Transmembrane</keyword>
<evidence type="ECO:0000256" key="1">
    <source>
        <dbReference type="SAM" id="Phobius"/>
    </source>
</evidence>
<comment type="caution">
    <text evidence="2">The sequence shown here is derived from an EMBL/GenBank/DDBJ whole genome shotgun (WGS) entry which is preliminary data.</text>
</comment>
<evidence type="ECO:0000313" key="2">
    <source>
        <dbReference type="EMBL" id="CAL8110317.1"/>
    </source>
</evidence>
<feature type="transmembrane region" description="Helical" evidence="1">
    <location>
        <begin position="279"/>
        <end position="297"/>
    </location>
</feature>
<name>A0ABP1QQK0_9HEXA</name>
<organism evidence="2 3">
    <name type="scientific">Orchesella dallaii</name>
    <dbReference type="NCBI Taxonomy" id="48710"/>
    <lineage>
        <taxon>Eukaryota</taxon>
        <taxon>Metazoa</taxon>
        <taxon>Ecdysozoa</taxon>
        <taxon>Arthropoda</taxon>
        <taxon>Hexapoda</taxon>
        <taxon>Collembola</taxon>
        <taxon>Entomobryomorpha</taxon>
        <taxon>Entomobryoidea</taxon>
        <taxon>Orchesellidae</taxon>
        <taxon>Orchesellinae</taxon>
        <taxon>Orchesella</taxon>
    </lineage>
</organism>
<protein>
    <recommendedName>
        <fullName evidence="4">Odorant receptor</fullName>
    </recommendedName>
</protein>
<evidence type="ECO:0000313" key="3">
    <source>
        <dbReference type="Proteomes" id="UP001642540"/>
    </source>
</evidence>
<feature type="transmembrane region" description="Helical" evidence="1">
    <location>
        <begin position="188"/>
        <end position="213"/>
    </location>
</feature>
<dbReference type="Proteomes" id="UP001642540">
    <property type="component" value="Unassembled WGS sequence"/>
</dbReference>
<gene>
    <name evidence="2" type="ORF">ODALV1_LOCUS14146</name>
</gene>
<feature type="transmembrane region" description="Helical" evidence="1">
    <location>
        <begin position="130"/>
        <end position="156"/>
    </location>
</feature>
<feature type="transmembrane region" description="Helical" evidence="1">
    <location>
        <begin position="254"/>
        <end position="273"/>
    </location>
</feature>
<keyword evidence="3" id="KW-1185">Reference proteome</keyword>
<sequence length="376" mass="42400">MLSPLQKLMFKIHRQGFGFMCPLPIEWDINYEYLIKNFSFKRCICYLVLLSFDIWLAAACAYDVILLQMREYFNHGVVVMLAAAGIGVSATVLAALLVFKNRDCMEGINKLLKFHTTLNKRNKETNGLKWIDICINVVSICGILCPWVTLVCSLYFRFDPSFFVFEDIFGPYHSRSLASNCMTFSMRAVLFTGAFECARTISFLCLMLVILVIKVQECVNLLGKHVKRYEDIITDYSHLKLVYNQMAPFVVDDLSLIISAGFWFFVAAGWIIVKGHSVIPVYMYLIITPLAAESSAMNLSATKLIFVVALMFCIAAAPSSAFPVELANAVLGSGAEGSHIIVKRQSYQRCPPGYIYSRYRQRCVMNSNVNGDIIGR</sequence>
<dbReference type="EMBL" id="CAXLJM020000044">
    <property type="protein sequence ID" value="CAL8110317.1"/>
    <property type="molecule type" value="Genomic_DNA"/>
</dbReference>
<feature type="transmembrane region" description="Helical" evidence="1">
    <location>
        <begin position="77"/>
        <end position="99"/>
    </location>
</feature>